<proteinExistence type="predicted"/>
<reference evidence="2 3" key="1">
    <citation type="submission" date="2024-02" db="EMBL/GenBank/DDBJ databases">
        <title>De novo assembly and annotation of 12 fungi associated with fruit tree decline syndrome in Ontario, Canada.</title>
        <authorList>
            <person name="Sulman M."/>
            <person name="Ellouze W."/>
            <person name="Ilyukhin E."/>
        </authorList>
    </citation>
    <scope>NUCLEOTIDE SEQUENCE [LARGE SCALE GENOMIC DNA]</scope>
    <source>
        <strain evidence="2 3">M97-236</strain>
    </source>
</reference>
<comment type="caution">
    <text evidence="2">The sequence shown here is derived from an EMBL/GenBank/DDBJ whole genome shotgun (WGS) entry which is preliminary data.</text>
</comment>
<evidence type="ECO:0000256" key="1">
    <source>
        <dbReference type="SAM" id="MobiDB-lite"/>
    </source>
</evidence>
<evidence type="ECO:0000313" key="3">
    <source>
        <dbReference type="Proteomes" id="UP001521222"/>
    </source>
</evidence>
<sequence length="379" mass="42833">MEPPSVAPLIIRWDPEIDDYDEGHTSEINDLKGVFQRFGFAEASEVHLDRESAQHTLNLAITTHIKQNDGPNKLMIIYYTGHGVLDQYDQLQLAARRDLGETAAAYWHKAEKPLLDPDDMKADVLTILDCCYASDAHKGSRGDRRIYDLLAACPPGKSTPAPGIKSFTRRLINTLNDLLNKDKDQRILTTRLMKEINQINPSLHNPVKLHDRLHKGINDGRHVQLVRINVDSKSKTEEDARSLEKKPHEKASVLLRFSLYKPMEAQEVIETWAYKLIKACDGDDDPDVTLRRIDWVKMEQTEPGKRLYDAVAGTSPREHLRKIIRTVIRSNNALGRSKKRARSKEPPSTTAKRQASGDPLVSFDKPKAEPMTPDSNAGQ</sequence>
<evidence type="ECO:0000313" key="2">
    <source>
        <dbReference type="EMBL" id="KAL1606068.1"/>
    </source>
</evidence>
<protein>
    <submittedName>
        <fullName evidence="2">Uncharacterized protein</fullName>
    </submittedName>
</protein>
<keyword evidence="3" id="KW-1185">Reference proteome</keyword>
<organism evidence="2 3">
    <name type="scientific">Nothophoma quercina</name>
    <dbReference type="NCBI Taxonomy" id="749835"/>
    <lineage>
        <taxon>Eukaryota</taxon>
        <taxon>Fungi</taxon>
        <taxon>Dikarya</taxon>
        <taxon>Ascomycota</taxon>
        <taxon>Pezizomycotina</taxon>
        <taxon>Dothideomycetes</taxon>
        <taxon>Pleosporomycetidae</taxon>
        <taxon>Pleosporales</taxon>
        <taxon>Pleosporineae</taxon>
        <taxon>Didymellaceae</taxon>
        <taxon>Nothophoma</taxon>
    </lineage>
</organism>
<gene>
    <name evidence="2" type="ORF">SLS59_003193</name>
</gene>
<accession>A0ABR3RNR5</accession>
<dbReference type="EMBL" id="JAKIXB020000008">
    <property type="protein sequence ID" value="KAL1606068.1"/>
    <property type="molecule type" value="Genomic_DNA"/>
</dbReference>
<dbReference type="Proteomes" id="UP001521222">
    <property type="component" value="Unassembled WGS sequence"/>
</dbReference>
<name>A0ABR3RNR5_9PLEO</name>
<feature type="region of interest" description="Disordered" evidence="1">
    <location>
        <begin position="331"/>
        <end position="379"/>
    </location>
</feature>